<organism evidence="2 3">
    <name type="scientific">Actinomycetospora termitidis</name>
    <dbReference type="NCBI Taxonomy" id="3053470"/>
    <lineage>
        <taxon>Bacteria</taxon>
        <taxon>Bacillati</taxon>
        <taxon>Actinomycetota</taxon>
        <taxon>Actinomycetes</taxon>
        <taxon>Pseudonocardiales</taxon>
        <taxon>Pseudonocardiaceae</taxon>
        <taxon>Actinomycetospora</taxon>
    </lineage>
</organism>
<dbReference type="EMBL" id="JASVWF010000001">
    <property type="protein sequence ID" value="MDL5154443.1"/>
    <property type="molecule type" value="Genomic_DNA"/>
</dbReference>
<sequence>MTHRAGTVDEVQHLVDELADELGRSVVVNDPGMHLLNATRHFADEDPVRVRAVLQRDPGTDVADYVLGLGVAEWTGPGVIPAEPALELRSRCCVPVRQGSRLLGLLLVIDADGSLTPAELERLREAADVIARCLADRELEATRTSATAEGHATALLDGGPDERAEARRALVAGGLPDLAVAAVTTIVARAPVRAGEVTRVLRTAATAHLRRGSRRGVAVAAGGRVRLVVVSARPGDRDAEVTAARRLAVGVGYALGTRADVVVGLGGEVPGLDAAGRSGAQAELAARGARLLPRHGGVARYEDVADHAVLLRLPDEALTPDLVPDALRRLVDHESGGRLRPTLEIYLDLAGSVPRTAERLHLHRTSLYYRLRQIGEITGVDLDDGRQRLVLHQGLRALELLEGRS</sequence>
<proteinExistence type="predicted"/>
<dbReference type="InterPro" id="IPR042070">
    <property type="entry name" value="PucR_C-HTH_sf"/>
</dbReference>
<dbReference type="SUPFAM" id="SSF55781">
    <property type="entry name" value="GAF domain-like"/>
    <property type="match status" value="1"/>
</dbReference>
<dbReference type="PANTHER" id="PTHR33744">
    <property type="entry name" value="CARBOHYDRATE DIACID REGULATOR"/>
    <property type="match status" value="1"/>
</dbReference>
<dbReference type="RefSeq" id="WP_286050480.1">
    <property type="nucleotide sequence ID" value="NZ_JASVWF010000001.1"/>
</dbReference>
<dbReference type="InterPro" id="IPR051448">
    <property type="entry name" value="CdaR-like_regulators"/>
</dbReference>
<evidence type="ECO:0000313" key="2">
    <source>
        <dbReference type="EMBL" id="MDL5154443.1"/>
    </source>
</evidence>
<protein>
    <submittedName>
        <fullName evidence="2">Helix-turn-helix domain-containing protein</fullName>
    </submittedName>
</protein>
<dbReference type="Proteomes" id="UP001231924">
    <property type="component" value="Unassembled WGS sequence"/>
</dbReference>
<evidence type="ECO:0000313" key="3">
    <source>
        <dbReference type="Proteomes" id="UP001231924"/>
    </source>
</evidence>
<dbReference type="PANTHER" id="PTHR33744:SF17">
    <property type="entry name" value="CONSERVED PROTEIN"/>
    <property type="match status" value="1"/>
</dbReference>
<evidence type="ECO:0000259" key="1">
    <source>
        <dbReference type="Pfam" id="PF13556"/>
    </source>
</evidence>
<name>A0ABT7M1A5_9PSEU</name>
<keyword evidence="3" id="KW-1185">Reference proteome</keyword>
<dbReference type="InterPro" id="IPR025736">
    <property type="entry name" value="PucR_C-HTH_dom"/>
</dbReference>
<gene>
    <name evidence="2" type="ORF">QRT03_00580</name>
</gene>
<dbReference type="Gene3D" id="1.10.10.2840">
    <property type="entry name" value="PucR C-terminal helix-turn-helix domain"/>
    <property type="match status" value="1"/>
</dbReference>
<dbReference type="Pfam" id="PF13556">
    <property type="entry name" value="HTH_30"/>
    <property type="match status" value="1"/>
</dbReference>
<dbReference type="Gene3D" id="3.30.450.40">
    <property type="match status" value="1"/>
</dbReference>
<feature type="domain" description="PucR C-terminal helix-turn-helix" evidence="1">
    <location>
        <begin position="339"/>
        <end position="397"/>
    </location>
</feature>
<reference evidence="2 3" key="1">
    <citation type="submission" date="2023-06" db="EMBL/GenBank/DDBJ databases">
        <title>Actinomycetospora Odt1-22.</title>
        <authorList>
            <person name="Supong K."/>
        </authorList>
    </citation>
    <scope>NUCLEOTIDE SEQUENCE [LARGE SCALE GENOMIC DNA]</scope>
    <source>
        <strain evidence="2 3">Odt1-22</strain>
    </source>
</reference>
<dbReference type="InterPro" id="IPR029016">
    <property type="entry name" value="GAF-like_dom_sf"/>
</dbReference>
<comment type="caution">
    <text evidence="2">The sequence shown here is derived from an EMBL/GenBank/DDBJ whole genome shotgun (WGS) entry which is preliminary data.</text>
</comment>
<accession>A0ABT7M1A5</accession>